<accession>A0A8C6R1B8</accession>
<keyword evidence="5" id="KW-0675">Receptor</keyword>
<dbReference type="PANTHER" id="PTHR19256:SF65">
    <property type="entry name" value="T CELL RECEPTOR GAMMA CONSTANT 1-RELATED"/>
    <property type="match status" value="1"/>
</dbReference>
<keyword evidence="6" id="KW-0393">Immunoglobulin domain</keyword>
<evidence type="ECO:0000259" key="8">
    <source>
        <dbReference type="SMART" id="SM00407"/>
    </source>
</evidence>
<protein>
    <recommendedName>
        <fullName evidence="8">Immunoglobulin C1-set domain-containing protein</fullName>
    </recommendedName>
</protein>
<keyword evidence="2 7" id="KW-0812">Transmembrane</keyword>
<keyword evidence="3 7" id="KW-1133">Transmembrane helix</keyword>
<dbReference type="InterPro" id="IPR036179">
    <property type="entry name" value="Ig-like_dom_sf"/>
</dbReference>
<evidence type="ECO:0000256" key="7">
    <source>
        <dbReference type="SAM" id="Phobius"/>
    </source>
</evidence>
<dbReference type="GeneTree" id="ENSGT00940000153143"/>
<feature type="transmembrane region" description="Helical" evidence="7">
    <location>
        <begin position="141"/>
        <end position="160"/>
    </location>
</feature>
<feature type="domain" description="Immunoglobulin C1-set" evidence="8">
    <location>
        <begin position="27"/>
        <end position="98"/>
    </location>
</feature>
<dbReference type="GO" id="GO:0016020">
    <property type="term" value="C:membrane"/>
    <property type="evidence" value="ECO:0007669"/>
    <property type="project" value="UniProtKB-SubCell"/>
</dbReference>
<dbReference type="OMA" id="CIVKHEA"/>
<dbReference type="InterPro" id="IPR003597">
    <property type="entry name" value="Ig_C1-set"/>
</dbReference>
<keyword evidence="4 7" id="KW-0472">Membrane</keyword>
<dbReference type="Proteomes" id="UP000694381">
    <property type="component" value="Unassembled WGS sequence"/>
</dbReference>
<keyword evidence="10" id="KW-1185">Reference proteome</keyword>
<evidence type="ECO:0000256" key="4">
    <source>
        <dbReference type="ARBA" id="ARBA00023136"/>
    </source>
</evidence>
<dbReference type="Ensembl" id="ENSNGAT00000017158.1">
    <property type="protein sequence ID" value="ENSNGAP00000011607.1"/>
    <property type="gene ID" value="ENSNGAG00000013709.1"/>
</dbReference>
<reference evidence="9" key="1">
    <citation type="submission" date="2025-08" db="UniProtKB">
        <authorList>
            <consortium name="Ensembl"/>
        </authorList>
    </citation>
    <scope>IDENTIFICATION</scope>
</reference>
<comment type="subcellular location">
    <subcellularLocation>
        <location evidence="1">Membrane</location>
    </subcellularLocation>
</comment>
<organism evidence="9 10">
    <name type="scientific">Nannospalax galili</name>
    <name type="common">Northern Israeli blind subterranean mole rat</name>
    <name type="synonym">Spalax galili</name>
    <dbReference type="NCBI Taxonomy" id="1026970"/>
    <lineage>
        <taxon>Eukaryota</taxon>
        <taxon>Metazoa</taxon>
        <taxon>Chordata</taxon>
        <taxon>Craniata</taxon>
        <taxon>Vertebrata</taxon>
        <taxon>Euteleostomi</taxon>
        <taxon>Mammalia</taxon>
        <taxon>Eutheria</taxon>
        <taxon>Euarchontoglires</taxon>
        <taxon>Glires</taxon>
        <taxon>Rodentia</taxon>
        <taxon>Myomorpha</taxon>
        <taxon>Muroidea</taxon>
        <taxon>Spalacidae</taxon>
        <taxon>Spalacinae</taxon>
        <taxon>Nannospalax</taxon>
    </lineage>
</organism>
<evidence type="ECO:0000256" key="1">
    <source>
        <dbReference type="ARBA" id="ARBA00004370"/>
    </source>
</evidence>
<evidence type="ECO:0000256" key="5">
    <source>
        <dbReference type="ARBA" id="ARBA00023170"/>
    </source>
</evidence>
<dbReference type="Gene3D" id="2.60.40.10">
    <property type="entry name" value="Immunoglobulins"/>
    <property type="match status" value="1"/>
</dbReference>
<dbReference type="SMART" id="SM00407">
    <property type="entry name" value="IGc1"/>
    <property type="match status" value="1"/>
</dbReference>
<name>A0A8C6R1B8_NANGA</name>
<dbReference type="Pfam" id="PF07654">
    <property type="entry name" value="C1-set"/>
    <property type="match status" value="1"/>
</dbReference>
<dbReference type="SUPFAM" id="SSF48726">
    <property type="entry name" value="Immunoglobulin"/>
    <property type="match status" value="1"/>
</dbReference>
<dbReference type="PANTHER" id="PTHR19256">
    <property type="entry name" value="T-CELL RECEPTOR GAMMA CHAIN"/>
    <property type="match status" value="1"/>
</dbReference>
<gene>
    <name evidence="9" type="primary">LOC103743895</name>
</gene>
<reference evidence="9" key="2">
    <citation type="submission" date="2025-09" db="UniProtKB">
        <authorList>
            <consortium name="Ensembl"/>
        </authorList>
    </citation>
    <scope>IDENTIFICATION</scope>
</reference>
<evidence type="ECO:0000256" key="2">
    <source>
        <dbReference type="ARBA" id="ARBA00022692"/>
    </source>
</evidence>
<dbReference type="InterPro" id="IPR051117">
    <property type="entry name" value="TRG_var/const_region"/>
</dbReference>
<dbReference type="InterPro" id="IPR013783">
    <property type="entry name" value="Ig-like_fold"/>
</dbReference>
<dbReference type="AlphaFoldDB" id="A0A8C6R1B8"/>
<sequence>DKSFDADISPKPTIFLPSVAETKLHKAGTYLCLLEKFFPDVIKVYWKDTDDNRIVESQEGNTMNTSDTYIKFSWLTVTGKSMHKEHRCIVKHENNKNGVDQEIIFPPIKKVSYSTDPEVSLKDENYVLQLQLTSTSAYCTYLLLLLKSAIYLAIISFVLFRRMATCHDGEGS</sequence>
<dbReference type="FunFam" id="2.60.40.10:FF:001083">
    <property type="entry name" value="T cell receptor gamma constant 2"/>
    <property type="match status" value="1"/>
</dbReference>
<evidence type="ECO:0000313" key="10">
    <source>
        <dbReference type="Proteomes" id="UP000694381"/>
    </source>
</evidence>
<evidence type="ECO:0000256" key="3">
    <source>
        <dbReference type="ARBA" id="ARBA00022989"/>
    </source>
</evidence>
<evidence type="ECO:0000313" key="9">
    <source>
        <dbReference type="Ensembl" id="ENSNGAP00000011607.1"/>
    </source>
</evidence>
<proteinExistence type="predicted"/>
<evidence type="ECO:0000256" key="6">
    <source>
        <dbReference type="ARBA" id="ARBA00023319"/>
    </source>
</evidence>